<dbReference type="Gene3D" id="3.10.450.50">
    <property type="match status" value="1"/>
</dbReference>
<dbReference type="Pfam" id="PF12680">
    <property type="entry name" value="SnoaL_2"/>
    <property type="match status" value="1"/>
</dbReference>
<accession>A0ABT9RJQ6</accession>
<evidence type="ECO:0000313" key="3">
    <source>
        <dbReference type="Proteomes" id="UP001230426"/>
    </source>
</evidence>
<keyword evidence="3" id="KW-1185">Reference proteome</keyword>
<dbReference type="Proteomes" id="UP001230426">
    <property type="component" value="Unassembled WGS sequence"/>
</dbReference>
<feature type="domain" description="SnoaL-like" evidence="1">
    <location>
        <begin position="7"/>
        <end position="121"/>
    </location>
</feature>
<dbReference type="RefSeq" id="WP_306873561.1">
    <property type="nucleotide sequence ID" value="NZ_JAUSRB010000002.1"/>
</dbReference>
<proteinExistence type="predicted"/>
<evidence type="ECO:0000313" key="2">
    <source>
        <dbReference type="EMBL" id="MDP9869532.1"/>
    </source>
</evidence>
<evidence type="ECO:0000259" key="1">
    <source>
        <dbReference type="Pfam" id="PF12680"/>
    </source>
</evidence>
<reference evidence="2 3" key="1">
    <citation type="submission" date="2023-07" db="EMBL/GenBank/DDBJ databases">
        <title>Sequencing the genomes of 1000 actinobacteria strains.</title>
        <authorList>
            <person name="Klenk H.-P."/>
        </authorList>
    </citation>
    <scope>NUCLEOTIDE SEQUENCE [LARGE SCALE GENOMIC DNA]</scope>
    <source>
        <strain evidence="2 3">DSM 44109</strain>
    </source>
</reference>
<name>A0ABT9RJQ6_9ACTN</name>
<organism evidence="2 3">
    <name type="scientific">Streptosporangium brasiliense</name>
    <dbReference type="NCBI Taxonomy" id="47480"/>
    <lineage>
        <taxon>Bacteria</taxon>
        <taxon>Bacillati</taxon>
        <taxon>Actinomycetota</taxon>
        <taxon>Actinomycetes</taxon>
        <taxon>Streptosporangiales</taxon>
        <taxon>Streptosporangiaceae</taxon>
        <taxon>Streptosporangium</taxon>
    </lineage>
</organism>
<dbReference type="EMBL" id="JAUSRB010000002">
    <property type="protein sequence ID" value="MDP9869532.1"/>
    <property type="molecule type" value="Genomic_DNA"/>
</dbReference>
<protein>
    <submittedName>
        <fullName evidence="2">Ketosteroid isomerase-like protein</fullName>
    </submittedName>
</protein>
<sequence length="137" mass="14964">MTIRATVEELLRRIGEGDPDKIAELYAERVDWQVDWPAVPSGTVPWIRPRSTRADVADHHRTLSAHCVPGQGSATVTAVLTEGADAVVMGETSQTVKSTGKRFTIRFALHLTVDDGLITRHHVYEDSLGVAEAFADS</sequence>
<comment type="caution">
    <text evidence="2">The sequence shown here is derived from an EMBL/GenBank/DDBJ whole genome shotgun (WGS) entry which is preliminary data.</text>
</comment>
<dbReference type="SUPFAM" id="SSF54427">
    <property type="entry name" value="NTF2-like"/>
    <property type="match status" value="1"/>
</dbReference>
<dbReference type="InterPro" id="IPR032710">
    <property type="entry name" value="NTF2-like_dom_sf"/>
</dbReference>
<gene>
    <name evidence="2" type="ORF">J2S55_008798</name>
</gene>
<dbReference type="InterPro" id="IPR037401">
    <property type="entry name" value="SnoaL-like"/>
</dbReference>